<dbReference type="EMBL" id="NHZO01000081">
    <property type="protein sequence ID" value="PHQ52568.1"/>
    <property type="molecule type" value="Genomic_DNA"/>
</dbReference>
<dbReference type="PANTHER" id="PTHR35797">
    <property type="entry name" value="PROTEASE-RELATED"/>
    <property type="match status" value="1"/>
</dbReference>
<dbReference type="PANTHER" id="PTHR35797:SF1">
    <property type="entry name" value="PROTEASE"/>
    <property type="match status" value="1"/>
</dbReference>
<feature type="transmembrane region" description="Helical" evidence="1">
    <location>
        <begin position="194"/>
        <end position="214"/>
    </location>
</feature>
<feature type="transmembrane region" description="Helical" evidence="1">
    <location>
        <begin position="168"/>
        <end position="188"/>
    </location>
</feature>
<feature type="domain" description="CAAX prenyl protease 2/Lysostaphin resistance protein A-like" evidence="2">
    <location>
        <begin position="134"/>
        <end position="233"/>
    </location>
</feature>
<dbReference type="InterPro" id="IPR042150">
    <property type="entry name" value="MmRce1-like"/>
</dbReference>
<name>A0A2G1XMW1_STRCJ</name>
<comment type="caution">
    <text evidence="3">The sequence shown here is derived from an EMBL/GenBank/DDBJ whole genome shotgun (WGS) entry which is preliminary data.</text>
</comment>
<feature type="transmembrane region" description="Helical" evidence="1">
    <location>
        <begin position="27"/>
        <end position="45"/>
    </location>
</feature>
<organism evidence="3 4">
    <name type="scientific">Streptomyces cinnamoneus</name>
    <name type="common">Streptoverticillium cinnamoneum</name>
    <dbReference type="NCBI Taxonomy" id="53446"/>
    <lineage>
        <taxon>Bacteria</taxon>
        <taxon>Bacillati</taxon>
        <taxon>Actinomycetota</taxon>
        <taxon>Actinomycetes</taxon>
        <taxon>Kitasatosporales</taxon>
        <taxon>Streptomycetaceae</taxon>
        <taxon>Streptomyces</taxon>
        <taxon>Streptomyces cinnamoneus group</taxon>
    </lineage>
</organism>
<dbReference type="RefSeq" id="WP_099198348.1">
    <property type="nucleotide sequence ID" value="NZ_JBIRXA010000008.1"/>
</dbReference>
<feature type="transmembrane region" description="Helical" evidence="1">
    <location>
        <begin position="51"/>
        <end position="73"/>
    </location>
</feature>
<dbReference type="OrthoDB" id="9777755at2"/>
<feature type="transmembrane region" description="Helical" evidence="1">
    <location>
        <begin position="221"/>
        <end position="238"/>
    </location>
</feature>
<evidence type="ECO:0000259" key="2">
    <source>
        <dbReference type="Pfam" id="PF02517"/>
    </source>
</evidence>
<keyword evidence="1" id="KW-0472">Membrane</keyword>
<evidence type="ECO:0000313" key="3">
    <source>
        <dbReference type="EMBL" id="PHQ52568.1"/>
    </source>
</evidence>
<gene>
    <name evidence="3" type="ORF">BLA24_07310</name>
</gene>
<dbReference type="Pfam" id="PF02517">
    <property type="entry name" value="Rce1-like"/>
    <property type="match status" value="1"/>
</dbReference>
<keyword evidence="1" id="KW-0812">Transmembrane</keyword>
<dbReference type="InterPro" id="IPR003675">
    <property type="entry name" value="Rce1/LyrA-like_dom"/>
</dbReference>
<dbReference type="Proteomes" id="UP000222531">
    <property type="component" value="Unassembled WGS sequence"/>
</dbReference>
<keyword evidence="1" id="KW-1133">Transmembrane helix</keyword>
<keyword evidence="4" id="KW-1185">Reference proteome</keyword>
<feature type="transmembrane region" description="Helical" evidence="1">
    <location>
        <begin position="244"/>
        <end position="265"/>
    </location>
</feature>
<feature type="transmembrane region" description="Helical" evidence="1">
    <location>
        <begin position="131"/>
        <end position="148"/>
    </location>
</feature>
<protein>
    <recommendedName>
        <fullName evidence="2">CAAX prenyl protease 2/Lysostaphin resistance protein A-like domain-containing protein</fullName>
    </recommendedName>
</protein>
<feature type="transmembrane region" description="Helical" evidence="1">
    <location>
        <begin position="94"/>
        <end position="119"/>
    </location>
</feature>
<dbReference type="GO" id="GO:0080120">
    <property type="term" value="P:CAAX-box protein maturation"/>
    <property type="evidence" value="ECO:0007669"/>
    <property type="project" value="UniProtKB-ARBA"/>
</dbReference>
<evidence type="ECO:0000313" key="4">
    <source>
        <dbReference type="Proteomes" id="UP000222531"/>
    </source>
</evidence>
<evidence type="ECO:0000256" key="1">
    <source>
        <dbReference type="SAM" id="Phobius"/>
    </source>
</evidence>
<proteinExistence type="predicted"/>
<accession>A0A2G1XMW1</accession>
<sequence>MNSGTPLVNFRLPTAVSGPRGRSPMRFFALLLVLSVPFWVLGAVVESPEAMPMGMPLSAFMFVCPFTAAVVLVRREEGPAGPRRLLRRLFWFRGAGNGLWFALAVLVMPVLMLASYVFLRLAGMPLDGARSPFLALPVLLVVFLVSAAGEEAGWLGYALDPLQDRWGALRAAAATGTVWAAWHVGPWLQVHGVAWTAGWFLFTVFARVLIVWLYNRTRGAVLSGILFHAMINVSSSLFPDVGAWQVPAVLAVLTAVVAGCAVLLARRPRRVLHSRRPLRQDEARTINGRGR</sequence>
<dbReference type="AlphaFoldDB" id="A0A2G1XMW1"/>
<dbReference type="GO" id="GO:0004175">
    <property type="term" value="F:endopeptidase activity"/>
    <property type="evidence" value="ECO:0007669"/>
    <property type="project" value="UniProtKB-ARBA"/>
</dbReference>
<reference evidence="3 4" key="1">
    <citation type="journal article" date="2017" name="Biochemistry">
        <title>Identification of the Biosynthetic Pathway for the Antibiotic Bicyclomycin.</title>
        <authorList>
            <person name="Patteson J."/>
            <person name="Cai W."/>
            <person name="Johnson R.A."/>
            <person name="Santa Maria K."/>
            <person name="Li B."/>
        </authorList>
    </citation>
    <scope>NUCLEOTIDE SEQUENCE [LARGE SCALE GENOMIC DNA]</scope>
    <source>
        <strain evidence="3 4">ATCC 21532</strain>
    </source>
</reference>